<reference evidence="1 2" key="1">
    <citation type="submission" date="2013-06" db="EMBL/GenBank/DDBJ databases">
        <title>Draft genome sequence of Thauera terpenica.</title>
        <authorList>
            <person name="Liu B."/>
            <person name="Frostegard A.H."/>
            <person name="Shapleigh J.P."/>
        </authorList>
    </citation>
    <scope>NUCLEOTIDE SEQUENCE [LARGE SCALE GENOMIC DNA]</scope>
    <source>
        <strain evidence="1 2">58Eu</strain>
    </source>
</reference>
<dbReference type="STRING" id="1348657.M622_13660"/>
<dbReference type="PATRIC" id="fig|1348657.5.peg.1269"/>
<dbReference type="EMBL" id="ATJV01000047">
    <property type="protein sequence ID" value="EPZ16270.1"/>
    <property type="molecule type" value="Genomic_DNA"/>
</dbReference>
<dbReference type="AlphaFoldDB" id="S9ZG03"/>
<gene>
    <name evidence="1" type="ORF">M622_13660</name>
</gene>
<evidence type="ECO:0008006" key="3">
    <source>
        <dbReference type="Google" id="ProtNLM"/>
    </source>
</evidence>
<accession>S9ZG03</accession>
<organism evidence="1 2">
    <name type="scientific">Thauera terpenica 58Eu</name>
    <dbReference type="NCBI Taxonomy" id="1348657"/>
    <lineage>
        <taxon>Bacteria</taxon>
        <taxon>Pseudomonadati</taxon>
        <taxon>Pseudomonadota</taxon>
        <taxon>Betaproteobacteria</taxon>
        <taxon>Rhodocyclales</taxon>
        <taxon>Zoogloeaceae</taxon>
        <taxon>Thauera</taxon>
    </lineage>
</organism>
<keyword evidence="2" id="KW-1185">Reference proteome</keyword>
<evidence type="ECO:0000313" key="2">
    <source>
        <dbReference type="Proteomes" id="UP000015455"/>
    </source>
</evidence>
<evidence type="ECO:0000313" key="1">
    <source>
        <dbReference type="EMBL" id="EPZ16270.1"/>
    </source>
</evidence>
<sequence length="200" mass="21313">MAAFAEPGDAGWARFEPVRIDMIAAPLVMQPTEYIRNSWQGREYGADPGLEVAAVHDGLRWAVRVSWTGVSPGGTDFPDALALALPVRGNPVLMLMGAEDAPIHFLRWQANKPGVKSQLATGIGQSTNSGPELDCSARALARDGRWHVVITRVLGSRGDVAPLEAGGKTGIGFAVWRGGNDERGGIKAFSIDWAELVLDA</sequence>
<comment type="caution">
    <text evidence="1">The sequence shown here is derived from an EMBL/GenBank/DDBJ whole genome shotgun (WGS) entry which is preliminary data.</text>
</comment>
<dbReference type="Proteomes" id="UP000015455">
    <property type="component" value="Unassembled WGS sequence"/>
</dbReference>
<dbReference type="Gene3D" id="2.60.40.1190">
    <property type="match status" value="1"/>
</dbReference>
<proteinExistence type="predicted"/>
<protein>
    <recommendedName>
        <fullName evidence="3">Cytochrome c-552/DMSO reductase-like haem-binding domain-containing protein</fullName>
    </recommendedName>
</protein>
<name>S9ZG03_9RHOO</name>